<evidence type="ECO:0000256" key="2">
    <source>
        <dbReference type="SAM" id="MobiDB-lite"/>
    </source>
</evidence>
<protein>
    <submittedName>
        <fullName evidence="3">Uncharacterized protein</fullName>
    </submittedName>
</protein>
<accession>A0AAF0EV98</accession>
<feature type="compositionally biased region" description="Basic and acidic residues" evidence="2">
    <location>
        <begin position="712"/>
        <end position="724"/>
    </location>
</feature>
<evidence type="ECO:0000313" key="4">
    <source>
        <dbReference type="Proteomes" id="UP001217754"/>
    </source>
</evidence>
<dbReference type="RefSeq" id="XP_060120422.1">
    <property type="nucleotide sequence ID" value="XM_060264439.1"/>
</dbReference>
<feature type="compositionally biased region" description="Basic and acidic residues" evidence="2">
    <location>
        <begin position="252"/>
        <end position="281"/>
    </location>
</feature>
<feature type="compositionally biased region" description="Basic residues" evidence="2">
    <location>
        <begin position="7"/>
        <end position="16"/>
    </location>
</feature>
<feature type="coiled-coil region" evidence="1">
    <location>
        <begin position="835"/>
        <end position="974"/>
    </location>
</feature>
<dbReference type="GeneID" id="85224118"/>
<feature type="compositionally biased region" description="Polar residues" evidence="2">
    <location>
        <begin position="1081"/>
        <end position="1095"/>
    </location>
</feature>
<evidence type="ECO:0000256" key="1">
    <source>
        <dbReference type="SAM" id="Coils"/>
    </source>
</evidence>
<feature type="compositionally biased region" description="Basic and acidic residues" evidence="2">
    <location>
        <begin position="1029"/>
        <end position="1045"/>
    </location>
</feature>
<dbReference type="AlphaFoldDB" id="A0AAF0EV98"/>
<feature type="compositionally biased region" description="Low complexity" evidence="2">
    <location>
        <begin position="1066"/>
        <end position="1080"/>
    </location>
</feature>
<dbReference type="Proteomes" id="UP001217754">
    <property type="component" value="Chromosome 1"/>
</dbReference>
<name>A0AAF0EV98_9BASI</name>
<feature type="compositionally biased region" description="Basic and acidic residues" evidence="2">
    <location>
        <begin position="553"/>
        <end position="579"/>
    </location>
</feature>
<organism evidence="3 4">
    <name type="scientific">Malassezia japonica</name>
    <dbReference type="NCBI Taxonomy" id="223818"/>
    <lineage>
        <taxon>Eukaryota</taxon>
        <taxon>Fungi</taxon>
        <taxon>Dikarya</taxon>
        <taxon>Basidiomycota</taxon>
        <taxon>Ustilaginomycotina</taxon>
        <taxon>Malasseziomycetes</taxon>
        <taxon>Malasseziales</taxon>
        <taxon>Malasseziaceae</taxon>
        <taxon>Malassezia</taxon>
    </lineage>
</organism>
<feature type="compositionally biased region" description="Basic and acidic residues" evidence="2">
    <location>
        <begin position="422"/>
        <end position="457"/>
    </location>
</feature>
<feature type="compositionally biased region" description="Basic and acidic residues" evidence="2">
    <location>
        <begin position="72"/>
        <end position="81"/>
    </location>
</feature>
<feature type="compositionally biased region" description="Low complexity" evidence="2">
    <location>
        <begin position="655"/>
        <end position="669"/>
    </location>
</feature>
<feature type="compositionally biased region" description="Basic and acidic residues" evidence="2">
    <location>
        <begin position="17"/>
        <end position="30"/>
    </location>
</feature>
<keyword evidence="4" id="KW-1185">Reference proteome</keyword>
<feature type="compositionally biased region" description="Basic and acidic residues" evidence="2">
    <location>
        <begin position="319"/>
        <end position="413"/>
    </location>
</feature>
<feature type="compositionally biased region" description="Basic and acidic residues" evidence="2">
    <location>
        <begin position="290"/>
        <end position="310"/>
    </location>
</feature>
<gene>
    <name evidence="3" type="ORF">MJAP1_000469</name>
</gene>
<dbReference type="EMBL" id="CP119958">
    <property type="protein sequence ID" value="WFD37525.1"/>
    <property type="molecule type" value="Genomic_DNA"/>
</dbReference>
<sequence length="1124" mass="120950">MEDRAAKAARARKQLRRHQEAQRKKLEEQSAPKGPELALSAGPPPGPARRPEAQRVGASAGAASAYPEDIPDISKRIEAKVRRGPSAQLQTSAPPPNTAEQLFGGPGAADAPQELKKDEAYDPFGAPGGSDPFGASGASDPFGAPEAKDPFGPPPAMHSTPAKASEVPKVQDSEVSAEYADHLFGGDKGNGQALFSSAPYEPSAPKDDAPSADGLFGPPSGAHDPFAPPKTEGVKDAPETFASSDGLFANESAKEDPFAPKDDPFAPKESDHYAPKDDLFASKESGPYAPKDDPFAPKESDPYAPKDDLFTPKGSDPFAPRENDPYAPKDDLFGPRDTDSTTQKDDLFGPKDNDPYAPKDDPFAPREDPFAPRENDPYAPKDDAFAPKEDLFSLRENESYAPKDDLFAPKEDVSAPPGDLFAPKENDAYAPKDDSFAAKDDVFPTKENDPYAPKDDPFAPGQNDPYAPKYDPFSRKENDPYAPKDDLFAPKEDPFAPRENDPYTPKDDPFAPREDPFAPQENDPYAPKDDPFAPKDIVSAPTDDLFTPSEGPKGSDTHNTADDFFAPKDDAPDAHKEPNDVFGAPADSNTPKDGAHDSYAPTEYDGADDLFGPSPSQSDPFGAKESEPDAPKDDAVASRDDFPADVSEPTDSLFAPATTSAPPKAAEPSEPTPPKDSYAPSGEQDRYAPSGEDDRYAPSTGESDRYAPSAGDADRYAPSEDAERYAPSAGDADRYAPQDETPSTSAPQGFDAAKLFDSEAQPENVDATGDSTTHDLFPEPTTHSILDPARHDERFALEGSPYSEEMAEAHPSTYLLGSPIAEDPEAESALDADSLHTARRTILALEAERRQLMDSANDAAARIAALDTAVAQAQEELVQAHKEQALLADEVTKLQAEAQRLRTRSSDTSLLAELETLRAENRALQAEIASGAHTRQDEELHEARAHIRKLEAELTKEAAQVHAAQRRVLELERDVPTSQGRRVVSNPVLPSGGRLHRRSATAAYVATPRLTPLAEQEPVAFTPRAPSDGPRRPTRFREEIPDEQRHRRRESLQMLRARMDEDAEASKSPAAPKLPSSTLSIVQGPSSTSAVQSDGTSAAKNKANQFSQDALLFCSSCKGDLIIV</sequence>
<evidence type="ECO:0000313" key="3">
    <source>
        <dbReference type="EMBL" id="WFD37525.1"/>
    </source>
</evidence>
<feature type="region of interest" description="Disordered" evidence="2">
    <location>
        <begin position="976"/>
        <end position="995"/>
    </location>
</feature>
<proteinExistence type="predicted"/>
<feature type="compositionally biased region" description="Basic and acidic residues" evidence="2">
    <location>
        <begin position="472"/>
        <end position="516"/>
    </location>
</feature>
<keyword evidence="1" id="KW-0175">Coiled coil</keyword>
<dbReference type="Gene3D" id="1.10.287.1490">
    <property type="match status" value="1"/>
</dbReference>
<feature type="region of interest" description="Disordered" evidence="2">
    <location>
        <begin position="1006"/>
        <end position="1095"/>
    </location>
</feature>
<feature type="region of interest" description="Disordered" evidence="2">
    <location>
        <begin position="1"/>
        <end position="791"/>
    </location>
</feature>
<reference evidence="3" key="1">
    <citation type="submission" date="2023-03" db="EMBL/GenBank/DDBJ databases">
        <title>Mating type loci evolution in Malassezia.</title>
        <authorList>
            <person name="Coelho M.A."/>
        </authorList>
    </citation>
    <scope>NUCLEOTIDE SEQUENCE</scope>
    <source>
        <strain evidence="3">CBS 9431</strain>
    </source>
</reference>
<feature type="compositionally biased region" description="Basic and acidic residues" evidence="2">
    <location>
        <begin position="622"/>
        <end position="642"/>
    </location>
</feature>